<dbReference type="GO" id="GO:0005886">
    <property type="term" value="C:plasma membrane"/>
    <property type="evidence" value="ECO:0007669"/>
    <property type="project" value="TreeGrafter"/>
</dbReference>
<evidence type="ECO:0000259" key="2">
    <source>
        <dbReference type="Pfam" id="PF00339"/>
    </source>
</evidence>
<sequence>MSTLPSPTSSSTGSYFGGTAKHRLPANAYIKSSKSVSFSYSGDNTTFQLGILGDSDSYLVGTLHLNYGKQYQVRNIILNLKGTEKTTWYKAQARTKAIYTGEQIVVDHSQEIWKSDDKNVLNLDIPFKIKLPYNLPESIITELGTVDYVLRATINRKGGLMSSSTQTIEVHCPLKRTLTLDNSNITSYQLRGESRSGVDYSFTLPPNKNFNLGTYVTIPIRMKFVRPGVSVERIELALKCCMDFRCSNPNETRHVKENVVSLIIPRQEIRTQNMDGEYTHTVNLFIPRSVQPTYSGRFISITHQFCIKFCLWGANDDFQVEESVRVANIQEKFSNNNNNNNINNNNINHNNINHNNNNIIQENFISSHTPPPQQPSPQIIPQIQQPINRSHQQISTVSPYSEAYPEVYPTYAEGYYPAYDPDEVGAAVYFDYQSDYNYKINLHNPPQVHALNASPYLYNQKEGGDGYGELYPPGLASALNANDLWYRQQLAALHHQQQLYNKKSQSPIPRPPTNHSRQTSENSSHLNAIMMNDSVLPPSPSISPSRLTPSNNTSVKLPPYPAPEHIYPRHSPKLAEKSQTPQQQQTDLSNRKESKLDPHLAPSPPSYRERSTPTPEDVYTKNYI</sequence>
<protein>
    <submittedName>
        <fullName evidence="3">Arrestin domain-containing protein 2 isoform x2</fullName>
    </submittedName>
</protein>
<dbReference type="GO" id="GO:0005829">
    <property type="term" value="C:cytosol"/>
    <property type="evidence" value="ECO:0007669"/>
    <property type="project" value="TreeGrafter"/>
</dbReference>
<feature type="domain" description="Arrestin-like N-terminal" evidence="2">
    <location>
        <begin position="60"/>
        <end position="170"/>
    </location>
</feature>
<name>A0A8H4EJ81_GIGMA</name>
<reference evidence="3 4" key="1">
    <citation type="journal article" date="2019" name="Environ. Microbiol.">
        <title>At the nexus of three kingdoms: the genome of the mycorrhizal fungus Gigaspora margarita provides insights into plant, endobacterial and fungal interactions.</title>
        <authorList>
            <person name="Venice F."/>
            <person name="Ghignone S."/>
            <person name="Salvioli di Fossalunga A."/>
            <person name="Amselem J."/>
            <person name="Novero M."/>
            <person name="Xianan X."/>
            <person name="Sedzielewska Toro K."/>
            <person name="Morin E."/>
            <person name="Lipzen A."/>
            <person name="Grigoriev I.V."/>
            <person name="Henrissat B."/>
            <person name="Martin F.M."/>
            <person name="Bonfante P."/>
        </authorList>
    </citation>
    <scope>NUCLEOTIDE SEQUENCE [LARGE SCALE GENOMIC DNA]</scope>
    <source>
        <strain evidence="3 4">BEG34</strain>
    </source>
</reference>
<feature type="compositionally biased region" description="Basic and acidic residues" evidence="1">
    <location>
        <begin position="589"/>
        <end position="598"/>
    </location>
</feature>
<evidence type="ECO:0000313" key="4">
    <source>
        <dbReference type="Proteomes" id="UP000439903"/>
    </source>
</evidence>
<keyword evidence="4" id="KW-1185">Reference proteome</keyword>
<dbReference type="GO" id="GO:0030674">
    <property type="term" value="F:protein-macromolecule adaptor activity"/>
    <property type="evidence" value="ECO:0007669"/>
    <property type="project" value="TreeGrafter"/>
</dbReference>
<dbReference type="Pfam" id="PF00339">
    <property type="entry name" value="Arrestin_N"/>
    <property type="match status" value="1"/>
</dbReference>
<feature type="region of interest" description="Disordered" evidence="1">
    <location>
        <begin position="497"/>
        <end position="624"/>
    </location>
</feature>
<evidence type="ECO:0000256" key="1">
    <source>
        <dbReference type="SAM" id="MobiDB-lite"/>
    </source>
</evidence>
<comment type="caution">
    <text evidence="3">The sequence shown here is derived from an EMBL/GenBank/DDBJ whole genome shotgun (WGS) entry which is preliminary data.</text>
</comment>
<dbReference type="InterPro" id="IPR011021">
    <property type="entry name" value="Arrestin-like_N"/>
</dbReference>
<dbReference type="AlphaFoldDB" id="A0A8H4EJ81"/>
<dbReference type="Gene3D" id="2.60.40.640">
    <property type="match status" value="1"/>
</dbReference>
<dbReference type="InterPro" id="IPR050357">
    <property type="entry name" value="Arrestin_domain-protein"/>
</dbReference>
<evidence type="ECO:0000313" key="3">
    <source>
        <dbReference type="EMBL" id="KAF0496151.1"/>
    </source>
</evidence>
<dbReference type="PANTHER" id="PTHR11188">
    <property type="entry name" value="ARRESTIN DOMAIN CONTAINING PROTEIN"/>
    <property type="match status" value="1"/>
</dbReference>
<dbReference type="InterPro" id="IPR014752">
    <property type="entry name" value="Arrestin-like_C"/>
</dbReference>
<feature type="compositionally biased region" description="Polar residues" evidence="1">
    <location>
        <begin position="500"/>
        <end position="526"/>
    </location>
</feature>
<dbReference type="PANTHER" id="PTHR11188:SF17">
    <property type="entry name" value="FI21816P1"/>
    <property type="match status" value="1"/>
</dbReference>
<dbReference type="InterPro" id="IPR014756">
    <property type="entry name" value="Ig_E-set"/>
</dbReference>
<accession>A0A8H4EJ81</accession>
<organism evidence="3 4">
    <name type="scientific">Gigaspora margarita</name>
    <dbReference type="NCBI Taxonomy" id="4874"/>
    <lineage>
        <taxon>Eukaryota</taxon>
        <taxon>Fungi</taxon>
        <taxon>Fungi incertae sedis</taxon>
        <taxon>Mucoromycota</taxon>
        <taxon>Glomeromycotina</taxon>
        <taxon>Glomeromycetes</taxon>
        <taxon>Diversisporales</taxon>
        <taxon>Gigasporaceae</taxon>
        <taxon>Gigaspora</taxon>
    </lineage>
</organism>
<dbReference type="Proteomes" id="UP000439903">
    <property type="component" value="Unassembled WGS sequence"/>
</dbReference>
<dbReference type="OrthoDB" id="2333384at2759"/>
<dbReference type="GO" id="GO:0031625">
    <property type="term" value="F:ubiquitin protein ligase binding"/>
    <property type="evidence" value="ECO:0007669"/>
    <property type="project" value="TreeGrafter"/>
</dbReference>
<feature type="compositionally biased region" description="Polar residues" evidence="1">
    <location>
        <begin position="577"/>
        <end position="588"/>
    </location>
</feature>
<dbReference type="SUPFAM" id="SSF81296">
    <property type="entry name" value="E set domains"/>
    <property type="match status" value="1"/>
</dbReference>
<dbReference type="EMBL" id="WTPW01000603">
    <property type="protein sequence ID" value="KAF0496151.1"/>
    <property type="molecule type" value="Genomic_DNA"/>
</dbReference>
<proteinExistence type="predicted"/>
<dbReference type="GO" id="GO:0070086">
    <property type="term" value="P:ubiquitin-dependent endocytosis"/>
    <property type="evidence" value="ECO:0007669"/>
    <property type="project" value="TreeGrafter"/>
</dbReference>
<gene>
    <name evidence="3" type="ORF">F8M41_021079</name>
</gene>